<keyword evidence="2" id="KW-0560">Oxidoreductase</keyword>
<dbReference type="InterPro" id="IPR050910">
    <property type="entry name" value="JMJD6_ArgDemeth/LysHydrox"/>
</dbReference>
<dbReference type="SMART" id="SM00558">
    <property type="entry name" value="JmjC"/>
    <property type="match status" value="1"/>
</dbReference>
<evidence type="ECO:0000313" key="2">
    <source>
        <dbReference type="EMBL" id="PRQ21773.1"/>
    </source>
</evidence>
<dbReference type="PANTHER" id="PTHR12480:SF35">
    <property type="entry name" value="TRANSCRIPTION FACTOR JUMONJI, JMJC DOMAIN-CONTAINING PROTEIN"/>
    <property type="match status" value="1"/>
</dbReference>
<accession>A0A2P6PIM2</accession>
<name>A0A2P6PIM2_ROSCH</name>
<sequence>MHGLQGLTGLADAWAARRTWTLDHLLQNYGDTAFKISQSSSRKISMTFKDYVSYMKVQHDEDPFYIFDYKILTWSLCFGEVEPGLLKDNCVPYLFQEDLFDVLDKDERPPFRWLIIGPLRSGASWHVDPALTSAWNTLLCGHKSIFVVKAPAVLLLTCTLAGHICSFVRKVNDWVYFGLLSFSLFRSSPQSPLPHTKRRNPSSFGMLICCMLIHSPLSVWWTLYLPGRVPIGVTVHVNEEDGDVNIETPTSLPWWLDFYPLLADEEKPIECTQMPGETIFVPSVLNLEPSIAVTQNFVNSKNFEFVCLDMAPKYCHKGVCRAGLLADDEGSIEDSTNHILYGKDDYNSSDMTRKVKRVRTLKPGEYPSNERTPMYLDEDRDHYNSPWSSGNCIGQQEIREWLFKLWVGKPGMKHSIWKVFFLLPYSLAFQIG</sequence>
<dbReference type="PANTHER" id="PTHR12480">
    <property type="entry name" value="ARGININE DEMETHYLASE AND LYSYL-HYDROXYLASE JMJD"/>
    <property type="match status" value="1"/>
</dbReference>
<keyword evidence="2" id="KW-0223">Dioxygenase</keyword>
<evidence type="ECO:0000313" key="3">
    <source>
        <dbReference type="Proteomes" id="UP000238479"/>
    </source>
</evidence>
<dbReference type="GO" id="GO:0008475">
    <property type="term" value="F:procollagen-lysine 5-dioxygenase activity"/>
    <property type="evidence" value="ECO:0007669"/>
    <property type="project" value="UniProtKB-EC"/>
</dbReference>
<feature type="domain" description="JmjC" evidence="1">
    <location>
        <begin position="80"/>
        <end position="314"/>
    </location>
</feature>
<dbReference type="Proteomes" id="UP000238479">
    <property type="component" value="Chromosome 7"/>
</dbReference>
<keyword evidence="3" id="KW-1185">Reference proteome</keyword>
<dbReference type="STRING" id="74649.A0A2P6PIM2"/>
<evidence type="ECO:0000259" key="1">
    <source>
        <dbReference type="PROSITE" id="PS51184"/>
    </source>
</evidence>
<dbReference type="Gene3D" id="2.60.120.650">
    <property type="entry name" value="Cupin"/>
    <property type="match status" value="1"/>
</dbReference>
<comment type="caution">
    <text evidence="2">The sequence shown here is derived from an EMBL/GenBank/DDBJ whole genome shotgun (WGS) entry which is preliminary data.</text>
</comment>
<dbReference type="SUPFAM" id="SSF51197">
    <property type="entry name" value="Clavaminate synthase-like"/>
    <property type="match status" value="1"/>
</dbReference>
<protein>
    <submittedName>
        <fullName evidence="2">Putative procollagen-lysine 5-dioxygenase</fullName>
        <ecNumber evidence="2">1.14.11.4</ecNumber>
    </submittedName>
</protein>
<dbReference type="EMBL" id="PDCK01000045">
    <property type="protein sequence ID" value="PRQ21773.1"/>
    <property type="molecule type" value="Genomic_DNA"/>
</dbReference>
<reference evidence="2 3" key="1">
    <citation type="journal article" date="2018" name="Nat. Genet.">
        <title>The Rosa genome provides new insights in the design of modern roses.</title>
        <authorList>
            <person name="Bendahmane M."/>
        </authorList>
    </citation>
    <scope>NUCLEOTIDE SEQUENCE [LARGE SCALE GENOMIC DNA]</scope>
    <source>
        <strain evidence="3">cv. Old Blush</strain>
    </source>
</reference>
<gene>
    <name evidence="2" type="ORF">RchiOBHm_Chr7g0242951</name>
</gene>
<dbReference type="GO" id="GO:0005737">
    <property type="term" value="C:cytoplasm"/>
    <property type="evidence" value="ECO:0007669"/>
    <property type="project" value="TreeGrafter"/>
</dbReference>
<organism evidence="2 3">
    <name type="scientific">Rosa chinensis</name>
    <name type="common">China rose</name>
    <dbReference type="NCBI Taxonomy" id="74649"/>
    <lineage>
        <taxon>Eukaryota</taxon>
        <taxon>Viridiplantae</taxon>
        <taxon>Streptophyta</taxon>
        <taxon>Embryophyta</taxon>
        <taxon>Tracheophyta</taxon>
        <taxon>Spermatophyta</taxon>
        <taxon>Magnoliopsida</taxon>
        <taxon>eudicotyledons</taxon>
        <taxon>Gunneridae</taxon>
        <taxon>Pentapetalae</taxon>
        <taxon>rosids</taxon>
        <taxon>fabids</taxon>
        <taxon>Rosales</taxon>
        <taxon>Rosaceae</taxon>
        <taxon>Rosoideae</taxon>
        <taxon>Rosoideae incertae sedis</taxon>
        <taxon>Rosa</taxon>
    </lineage>
</organism>
<dbReference type="Gramene" id="PRQ21773">
    <property type="protein sequence ID" value="PRQ21773"/>
    <property type="gene ID" value="RchiOBHm_Chr7g0242951"/>
</dbReference>
<dbReference type="AlphaFoldDB" id="A0A2P6PIM2"/>
<dbReference type="OMA" id="TCTLAGH"/>
<dbReference type="EC" id="1.14.11.4" evidence="2"/>
<dbReference type="InterPro" id="IPR003347">
    <property type="entry name" value="JmjC_dom"/>
</dbReference>
<proteinExistence type="predicted"/>
<dbReference type="PROSITE" id="PS51184">
    <property type="entry name" value="JMJC"/>
    <property type="match status" value="1"/>
</dbReference>